<evidence type="ECO:0000256" key="3">
    <source>
        <dbReference type="ARBA" id="ARBA00005119"/>
    </source>
</evidence>
<evidence type="ECO:0000256" key="11">
    <source>
        <dbReference type="ARBA" id="ARBA00022692"/>
    </source>
</evidence>
<evidence type="ECO:0000256" key="15">
    <source>
        <dbReference type="ARBA" id="ARBA00023136"/>
    </source>
</evidence>
<evidence type="ECO:0000256" key="13">
    <source>
        <dbReference type="ARBA" id="ARBA00022989"/>
    </source>
</evidence>
<dbReference type="PANTHER" id="PTHR46382">
    <property type="entry name" value="PHOSPHATIDATE CYTIDYLYLTRANSFERASE"/>
    <property type="match status" value="1"/>
</dbReference>
<evidence type="ECO:0000256" key="17">
    <source>
        <dbReference type="ARBA" id="ARBA00023264"/>
    </source>
</evidence>
<evidence type="ECO:0000256" key="5">
    <source>
        <dbReference type="ARBA" id="ARBA00010185"/>
    </source>
</evidence>
<dbReference type="Proteomes" id="UP000248806">
    <property type="component" value="Unassembled WGS sequence"/>
</dbReference>
<dbReference type="GO" id="GO:0005886">
    <property type="term" value="C:plasma membrane"/>
    <property type="evidence" value="ECO:0007669"/>
    <property type="project" value="UniProtKB-SubCell"/>
</dbReference>
<comment type="caution">
    <text evidence="25">The sequence shown here is derived from an EMBL/GenBank/DDBJ whole genome shotgun (WGS) entry which is preliminary data.</text>
</comment>
<proteinExistence type="inferred from homology"/>
<keyword evidence="15 24" id="KW-0472">Membrane</keyword>
<dbReference type="EMBL" id="QKUF01000001">
    <property type="protein sequence ID" value="PZW36178.1"/>
    <property type="molecule type" value="Genomic_DNA"/>
</dbReference>
<keyword evidence="10 25" id="KW-0808">Transferase</keyword>
<evidence type="ECO:0000256" key="19">
    <source>
        <dbReference type="ARBA" id="ARBA00031825"/>
    </source>
</evidence>
<keyword evidence="13 24" id="KW-1133">Transmembrane helix</keyword>
<dbReference type="OrthoDB" id="9799199at2"/>
<comment type="subcellular location">
    <subcellularLocation>
        <location evidence="2">Cell membrane</location>
        <topology evidence="2">Multi-pass membrane protein</topology>
    </subcellularLocation>
</comment>
<keyword evidence="14" id="KW-0443">Lipid metabolism</keyword>
<sequence>MCRPTSVCAFSFWICLCQFKGKGLCLRRASRNKDSGSAEMPTSPENNKKKAALGQRLLTAFVLMPVVLLCGWFGGWAVFAASALVVLVGSFELYNMLHHAGYRPLIWVSLALGLLFLLAAMFPSHRLFLLELGLGGVLVLSFLWLFFRERLEGAMVDWALTLAIALYLGWPSSYFILLRGNEIPQVHLGNGLQLSLPSGIWWTLALLLGVWGFDSAAFFAGRLFGRHKMAPRISPAKTWEGVAGGLIFSVLAALLCTVGPLGLPWYLAVLLGLLIGVAATVGDLAESLIKRQTHVKDSGQIMPGHGGLLDRTDSLLFAVIVVYLFASVVRL</sequence>
<dbReference type="AlphaFoldDB" id="A0A326UCK7"/>
<evidence type="ECO:0000256" key="10">
    <source>
        <dbReference type="ARBA" id="ARBA00022679"/>
    </source>
</evidence>
<dbReference type="EC" id="2.7.7.41" evidence="6"/>
<keyword evidence="11 24" id="KW-0812">Transmembrane</keyword>
<dbReference type="GO" id="GO:0016024">
    <property type="term" value="P:CDP-diacylglycerol biosynthetic process"/>
    <property type="evidence" value="ECO:0007669"/>
    <property type="project" value="TreeGrafter"/>
</dbReference>
<comment type="similarity">
    <text evidence="5">Belongs to the CDS family.</text>
</comment>
<accession>A0A326UCK7</accession>
<evidence type="ECO:0000256" key="22">
    <source>
        <dbReference type="ARBA" id="ARBA00032743"/>
    </source>
</evidence>
<feature type="transmembrane region" description="Helical" evidence="24">
    <location>
        <begin position="200"/>
        <end position="220"/>
    </location>
</feature>
<organism evidence="25 26">
    <name type="scientific">Thermosporothrix hazakensis</name>
    <dbReference type="NCBI Taxonomy" id="644383"/>
    <lineage>
        <taxon>Bacteria</taxon>
        <taxon>Bacillati</taxon>
        <taxon>Chloroflexota</taxon>
        <taxon>Ktedonobacteria</taxon>
        <taxon>Ktedonobacterales</taxon>
        <taxon>Thermosporotrichaceae</taxon>
        <taxon>Thermosporothrix</taxon>
    </lineage>
</organism>
<comment type="pathway">
    <text evidence="3">Phospholipid metabolism; CDP-diacylglycerol biosynthesis; CDP-diacylglycerol from sn-glycerol 3-phosphate: step 3/3.</text>
</comment>
<feature type="transmembrane region" description="Helical" evidence="24">
    <location>
        <begin position="100"/>
        <end position="122"/>
    </location>
</feature>
<evidence type="ECO:0000256" key="16">
    <source>
        <dbReference type="ARBA" id="ARBA00023209"/>
    </source>
</evidence>
<keyword evidence="16" id="KW-0594">Phospholipid biosynthesis</keyword>
<keyword evidence="26" id="KW-1185">Reference proteome</keyword>
<feature type="transmembrane region" description="Helical" evidence="24">
    <location>
        <begin position="57"/>
        <end position="88"/>
    </location>
</feature>
<dbReference type="PANTHER" id="PTHR46382:SF1">
    <property type="entry name" value="PHOSPHATIDATE CYTIDYLYLTRANSFERASE"/>
    <property type="match status" value="1"/>
</dbReference>
<name>A0A326UCK7_THEHA</name>
<evidence type="ECO:0000313" key="26">
    <source>
        <dbReference type="Proteomes" id="UP000248806"/>
    </source>
</evidence>
<evidence type="ECO:0000256" key="1">
    <source>
        <dbReference type="ARBA" id="ARBA00001698"/>
    </source>
</evidence>
<evidence type="ECO:0000256" key="6">
    <source>
        <dbReference type="ARBA" id="ARBA00012487"/>
    </source>
</evidence>
<comment type="catalytic activity">
    <reaction evidence="1">
        <text>a 1,2-diacyl-sn-glycero-3-phosphate + CTP + H(+) = a CDP-1,2-diacyl-sn-glycerol + diphosphate</text>
        <dbReference type="Rhea" id="RHEA:16229"/>
        <dbReference type="ChEBI" id="CHEBI:15378"/>
        <dbReference type="ChEBI" id="CHEBI:33019"/>
        <dbReference type="ChEBI" id="CHEBI:37563"/>
        <dbReference type="ChEBI" id="CHEBI:58332"/>
        <dbReference type="ChEBI" id="CHEBI:58608"/>
        <dbReference type="EC" id="2.7.7.41"/>
    </reaction>
</comment>
<feature type="transmembrane region" description="Helical" evidence="24">
    <location>
        <begin position="128"/>
        <end position="147"/>
    </location>
</feature>
<evidence type="ECO:0000256" key="2">
    <source>
        <dbReference type="ARBA" id="ARBA00004651"/>
    </source>
</evidence>
<dbReference type="GO" id="GO:0004605">
    <property type="term" value="F:phosphatidate cytidylyltransferase activity"/>
    <property type="evidence" value="ECO:0007669"/>
    <property type="project" value="UniProtKB-EC"/>
</dbReference>
<evidence type="ECO:0000256" key="20">
    <source>
        <dbReference type="ARBA" id="ARBA00032253"/>
    </source>
</evidence>
<evidence type="ECO:0000256" key="18">
    <source>
        <dbReference type="ARBA" id="ARBA00029893"/>
    </source>
</evidence>
<evidence type="ECO:0000256" key="23">
    <source>
        <dbReference type="ARBA" id="ARBA00033406"/>
    </source>
</evidence>
<reference evidence="25 26" key="1">
    <citation type="submission" date="2018-06" db="EMBL/GenBank/DDBJ databases">
        <title>Genomic Encyclopedia of Archaeal and Bacterial Type Strains, Phase II (KMG-II): from individual species to whole genera.</title>
        <authorList>
            <person name="Goeker M."/>
        </authorList>
    </citation>
    <scope>NUCLEOTIDE SEQUENCE [LARGE SCALE GENOMIC DNA]</scope>
    <source>
        <strain evidence="25 26">ATCC BAA-1881</strain>
    </source>
</reference>
<evidence type="ECO:0000256" key="8">
    <source>
        <dbReference type="ARBA" id="ARBA00022475"/>
    </source>
</evidence>
<keyword evidence="9" id="KW-0444">Lipid biosynthesis</keyword>
<gene>
    <name evidence="25" type="ORF">EI42_00350</name>
</gene>
<comment type="pathway">
    <text evidence="4">Lipid metabolism.</text>
</comment>
<evidence type="ECO:0000256" key="7">
    <source>
        <dbReference type="ARBA" id="ARBA00019373"/>
    </source>
</evidence>
<keyword evidence="12 25" id="KW-0548">Nucleotidyltransferase</keyword>
<evidence type="ECO:0000313" key="25">
    <source>
        <dbReference type="EMBL" id="PZW36178.1"/>
    </source>
</evidence>
<dbReference type="Pfam" id="PF01148">
    <property type="entry name" value="CTP_transf_1"/>
    <property type="match status" value="1"/>
</dbReference>
<protein>
    <recommendedName>
        <fullName evidence="7">Phosphatidate cytidylyltransferase</fullName>
        <ecNumber evidence="6">2.7.7.41</ecNumber>
    </recommendedName>
    <alternativeName>
        <fullName evidence="20">CDP-DAG synthase</fullName>
    </alternativeName>
    <alternativeName>
        <fullName evidence="22">CDP-DG synthase</fullName>
    </alternativeName>
    <alternativeName>
        <fullName evidence="18">CDP-diacylglycerol synthase</fullName>
    </alternativeName>
    <alternativeName>
        <fullName evidence="21">CDP-diglyceride pyrophosphorylase</fullName>
    </alternativeName>
    <alternativeName>
        <fullName evidence="23">CDP-diglyceride synthase</fullName>
    </alternativeName>
    <alternativeName>
        <fullName evidence="19">CTP:phosphatidate cytidylyltransferase</fullName>
    </alternativeName>
</protein>
<feature type="transmembrane region" description="Helical" evidence="24">
    <location>
        <begin position="241"/>
        <end position="261"/>
    </location>
</feature>
<evidence type="ECO:0000256" key="4">
    <source>
        <dbReference type="ARBA" id="ARBA00005189"/>
    </source>
</evidence>
<feature type="transmembrane region" description="Helical" evidence="24">
    <location>
        <begin position="308"/>
        <end position="329"/>
    </location>
</feature>
<keyword evidence="8" id="KW-1003">Cell membrane</keyword>
<evidence type="ECO:0000256" key="14">
    <source>
        <dbReference type="ARBA" id="ARBA00023098"/>
    </source>
</evidence>
<keyword evidence="17" id="KW-1208">Phospholipid metabolism</keyword>
<feature type="transmembrane region" description="Helical" evidence="24">
    <location>
        <begin position="267"/>
        <end position="288"/>
    </location>
</feature>
<evidence type="ECO:0000256" key="9">
    <source>
        <dbReference type="ARBA" id="ARBA00022516"/>
    </source>
</evidence>
<evidence type="ECO:0000256" key="21">
    <source>
        <dbReference type="ARBA" id="ARBA00032396"/>
    </source>
</evidence>
<evidence type="ECO:0000256" key="12">
    <source>
        <dbReference type="ARBA" id="ARBA00022695"/>
    </source>
</evidence>
<evidence type="ECO:0000256" key="24">
    <source>
        <dbReference type="SAM" id="Phobius"/>
    </source>
</evidence>
<feature type="transmembrane region" description="Helical" evidence="24">
    <location>
        <begin position="159"/>
        <end position="180"/>
    </location>
</feature>